<organism evidence="1 2">
    <name type="scientific">Coprinellus micaceus</name>
    <name type="common">Glistening ink-cap mushroom</name>
    <name type="synonym">Coprinus micaceus</name>
    <dbReference type="NCBI Taxonomy" id="71717"/>
    <lineage>
        <taxon>Eukaryota</taxon>
        <taxon>Fungi</taxon>
        <taxon>Dikarya</taxon>
        <taxon>Basidiomycota</taxon>
        <taxon>Agaricomycotina</taxon>
        <taxon>Agaricomycetes</taxon>
        <taxon>Agaricomycetidae</taxon>
        <taxon>Agaricales</taxon>
        <taxon>Agaricineae</taxon>
        <taxon>Psathyrellaceae</taxon>
        <taxon>Coprinellus</taxon>
    </lineage>
</organism>
<comment type="caution">
    <text evidence="1">The sequence shown here is derived from an EMBL/GenBank/DDBJ whole genome shotgun (WGS) entry which is preliminary data.</text>
</comment>
<proteinExistence type="predicted"/>
<evidence type="ECO:0000313" key="1">
    <source>
        <dbReference type="EMBL" id="TEB19833.1"/>
    </source>
</evidence>
<keyword evidence="2" id="KW-1185">Reference proteome</keyword>
<sequence length="198" mass="22201">MCTIYGDHSEGQEKSQESLPLLEYLLSRDPFLLIWVLITKALSFLPPSKSPQGFEAMSSLPGVPVEIVDDVLGLVLASDPKRYRLPTHLDVYGYNPGPDESSHLRSAILPQERIEEFLNNITRFNSTFPSSDGLSYREIENVRIVLPLNSIQVPQVCQILEGLRRPLKQGKTEGYKDDMSMETYFGVVKQLGGGNEKC</sequence>
<reference evidence="1 2" key="1">
    <citation type="journal article" date="2019" name="Nat. Ecol. Evol.">
        <title>Megaphylogeny resolves global patterns of mushroom evolution.</title>
        <authorList>
            <person name="Varga T."/>
            <person name="Krizsan K."/>
            <person name="Foldi C."/>
            <person name="Dima B."/>
            <person name="Sanchez-Garcia M."/>
            <person name="Sanchez-Ramirez S."/>
            <person name="Szollosi G.J."/>
            <person name="Szarkandi J.G."/>
            <person name="Papp V."/>
            <person name="Albert L."/>
            <person name="Andreopoulos W."/>
            <person name="Angelini C."/>
            <person name="Antonin V."/>
            <person name="Barry K.W."/>
            <person name="Bougher N.L."/>
            <person name="Buchanan P."/>
            <person name="Buyck B."/>
            <person name="Bense V."/>
            <person name="Catcheside P."/>
            <person name="Chovatia M."/>
            <person name="Cooper J."/>
            <person name="Damon W."/>
            <person name="Desjardin D."/>
            <person name="Finy P."/>
            <person name="Geml J."/>
            <person name="Haridas S."/>
            <person name="Hughes K."/>
            <person name="Justo A."/>
            <person name="Karasinski D."/>
            <person name="Kautmanova I."/>
            <person name="Kiss B."/>
            <person name="Kocsube S."/>
            <person name="Kotiranta H."/>
            <person name="LaButti K.M."/>
            <person name="Lechner B.E."/>
            <person name="Liimatainen K."/>
            <person name="Lipzen A."/>
            <person name="Lukacs Z."/>
            <person name="Mihaltcheva S."/>
            <person name="Morgado L.N."/>
            <person name="Niskanen T."/>
            <person name="Noordeloos M.E."/>
            <person name="Ohm R.A."/>
            <person name="Ortiz-Santana B."/>
            <person name="Ovrebo C."/>
            <person name="Racz N."/>
            <person name="Riley R."/>
            <person name="Savchenko A."/>
            <person name="Shiryaev A."/>
            <person name="Soop K."/>
            <person name="Spirin V."/>
            <person name="Szebenyi C."/>
            <person name="Tomsovsky M."/>
            <person name="Tulloss R.E."/>
            <person name="Uehling J."/>
            <person name="Grigoriev I.V."/>
            <person name="Vagvolgyi C."/>
            <person name="Papp T."/>
            <person name="Martin F.M."/>
            <person name="Miettinen O."/>
            <person name="Hibbett D.S."/>
            <person name="Nagy L.G."/>
        </authorList>
    </citation>
    <scope>NUCLEOTIDE SEQUENCE [LARGE SCALE GENOMIC DNA]</scope>
    <source>
        <strain evidence="1 2">FP101781</strain>
    </source>
</reference>
<dbReference type="Proteomes" id="UP000298030">
    <property type="component" value="Unassembled WGS sequence"/>
</dbReference>
<accession>A0A4Y7SDZ6</accession>
<protein>
    <submittedName>
        <fullName evidence="1">Uncharacterized protein</fullName>
    </submittedName>
</protein>
<gene>
    <name evidence="1" type="ORF">FA13DRAFT_1718383</name>
</gene>
<evidence type="ECO:0000313" key="2">
    <source>
        <dbReference type="Proteomes" id="UP000298030"/>
    </source>
</evidence>
<dbReference type="AlphaFoldDB" id="A0A4Y7SDZ6"/>
<name>A0A4Y7SDZ6_COPMI</name>
<dbReference type="EMBL" id="QPFP01000168">
    <property type="protein sequence ID" value="TEB19833.1"/>
    <property type="molecule type" value="Genomic_DNA"/>
</dbReference>